<feature type="region of interest" description="Disordered" evidence="2">
    <location>
        <begin position="176"/>
        <end position="214"/>
    </location>
</feature>
<feature type="domain" description="CCDC174 alpha/beta GRSR" evidence="3">
    <location>
        <begin position="130"/>
        <end position="158"/>
    </location>
</feature>
<dbReference type="OrthoDB" id="333551at2759"/>
<feature type="region of interest" description="Disordered" evidence="2">
    <location>
        <begin position="9"/>
        <end position="71"/>
    </location>
</feature>
<dbReference type="PANTHER" id="PTHR15885:SF1">
    <property type="entry name" value="COILED-COIL DOMAIN-CONTAINING PROTEIN 174"/>
    <property type="match status" value="1"/>
</dbReference>
<evidence type="ECO:0000313" key="4">
    <source>
        <dbReference type="EMBL" id="CAG7631172.1"/>
    </source>
</evidence>
<feature type="compositionally biased region" description="Basic and acidic residues" evidence="2">
    <location>
        <begin position="31"/>
        <end position="71"/>
    </location>
</feature>
<keyword evidence="5" id="KW-1185">Reference proteome</keyword>
<evidence type="ECO:0000256" key="1">
    <source>
        <dbReference type="ARBA" id="ARBA00023054"/>
    </source>
</evidence>
<dbReference type="GO" id="GO:0005634">
    <property type="term" value="C:nucleus"/>
    <property type="evidence" value="ECO:0007669"/>
    <property type="project" value="TreeGrafter"/>
</dbReference>
<reference evidence="4" key="1">
    <citation type="submission" date="2021-06" db="EMBL/GenBank/DDBJ databases">
        <authorList>
            <person name="Hodson N. C."/>
            <person name="Mongue J. A."/>
            <person name="Jaron S. K."/>
        </authorList>
    </citation>
    <scope>NUCLEOTIDE SEQUENCE</scope>
</reference>
<feature type="compositionally biased region" description="Basic and acidic residues" evidence="2">
    <location>
        <begin position="9"/>
        <end position="21"/>
    </location>
</feature>
<dbReference type="InterPro" id="IPR057464">
    <property type="entry name" value="CCDC174_GRSR"/>
</dbReference>
<dbReference type="InterPro" id="IPR025066">
    <property type="entry name" value="CCDC174-like"/>
</dbReference>
<dbReference type="AlphaFoldDB" id="A0A8J2NQ35"/>
<feature type="non-terminal residue" evidence="4">
    <location>
        <position position="1"/>
    </location>
</feature>
<proteinExistence type="predicted"/>
<gene>
    <name evidence="4" type="ORF">AFUS01_LOCUS111</name>
</gene>
<comment type="caution">
    <text evidence="4">The sequence shown here is derived from an EMBL/GenBank/DDBJ whole genome shotgun (WGS) entry which is preliminary data.</text>
</comment>
<evidence type="ECO:0000259" key="3">
    <source>
        <dbReference type="Pfam" id="PF25449"/>
    </source>
</evidence>
<sequence>SLIELKAELNRKRRDLEEQRSAKGVPKSVSKSKEKSLQNLLLKEKKNAGVDRRSAADLEQHEKEKMTEEKSRAVLEAKAKLYEKMTTEALDYDEQEHPVLANSLVNFQQKAIEKYQARKRGKGDEKDEDWVEFIDTLGRTRRCHKSELAQAIANDEELASREKEKFETCEISFGKEINSKGSNSSSGGAGGNNSVDGKSIGSYSTVPPPTTLNLTKTLTEEQVKEMSHRKWEEEQDLAEAKDYVHYQDVLYDAIKGFPSQSQIRKNKLGQTN</sequence>
<dbReference type="EMBL" id="CAJVCH010000223">
    <property type="protein sequence ID" value="CAG7631172.1"/>
    <property type="molecule type" value="Genomic_DNA"/>
</dbReference>
<evidence type="ECO:0000313" key="5">
    <source>
        <dbReference type="Proteomes" id="UP000708208"/>
    </source>
</evidence>
<accession>A0A8J2NQ35</accession>
<dbReference type="Proteomes" id="UP000708208">
    <property type="component" value="Unassembled WGS sequence"/>
</dbReference>
<organism evidence="4 5">
    <name type="scientific">Allacma fusca</name>
    <dbReference type="NCBI Taxonomy" id="39272"/>
    <lineage>
        <taxon>Eukaryota</taxon>
        <taxon>Metazoa</taxon>
        <taxon>Ecdysozoa</taxon>
        <taxon>Arthropoda</taxon>
        <taxon>Hexapoda</taxon>
        <taxon>Collembola</taxon>
        <taxon>Symphypleona</taxon>
        <taxon>Sminthuridae</taxon>
        <taxon>Allacma</taxon>
    </lineage>
</organism>
<protein>
    <recommendedName>
        <fullName evidence="3">CCDC174 alpha/beta GRSR domain-containing protein</fullName>
    </recommendedName>
</protein>
<keyword evidence="1" id="KW-0175">Coiled coil</keyword>
<name>A0A8J2NQ35_9HEXA</name>
<dbReference type="Pfam" id="PF25449">
    <property type="entry name" value="CCDC174_GRSR"/>
    <property type="match status" value="1"/>
</dbReference>
<dbReference type="PANTHER" id="PTHR15885">
    <property type="entry name" value="COILED-COIL DOMAIN-CONTAINING PROTEIN 174"/>
    <property type="match status" value="1"/>
</dbReference>
<evidence type="ECO:0000256" key="2">
    <source>
        <dbReference type="SAM" id="MobiDB-lite"/>
    </source>
</evidence>